<feature type="transmembrane region" description="Helical" evidence="1">
    <location>
        <begin position="213"/>
        <end position="243"/>
    </location>
</feature>
<proteinExistence type="predicted"/>
<keyword evidence="1" id="KW-0472">Membrane</keyword>
<comment type="caution">
    <text evidence="3">The sequence shown here is derived from an EMBL/GenBank/DDBJ whole genome shotgun (WGS) entry which is preliminary data.</text>
</comment>
<dbReference type="Pfam" id="PF00990">
    <property type="entry name" value="GGDEF"/>
    <property type="match status" value="1"/>
</dbReference>
<dbReference type="GO" id="GO:0052621">
    <property type="term" value="F:diguanylate cyclase activity"/>
    <property type="evidence" value="ECO:0007669"/>
    <property type="project" value="UniProtKB-EC"/>
</dbReference>
<name>A0ABD6FGZ2_9PSEU</name>
<dbReference type="SMART" id="SM00267">
    <property type="entry name" value="GGDEF"/>
    <property type="match status" value="1"/>
</dbReference>
<evidence type="ECO:0000259" key="2">
    <source>
        <dbReference type="PROSITE" id="PS50887"/>
    </source>
</evidence>
<dbReference type="InterPro" id="IPR043128">
    <property type="entry name" value="Rev_trsase/Diguanyl_cyclase"/>
</dbReference>
<dbReference type="SUPFAM" id="SSF55073">
    <property type="entry name" value="Nucleotide cyclase"/>
    <property type="match status" value="1"/>
</dbReference>
<feature type="transmembrane region" description="Helical" evidence="1">
    <location>
        <begin position="25"/>
        <end position="43"/>
    </location>
</feature>
<dbReference type="InterPro" id="IPR029787">
    <property type="entry name" value="Nucleotide_cyclase"/>
</dbReference>
<dbReference type="NCBIfam" id="TIGR00254">
    <property type="entry name" value="GGDEF"/>
    <property type="match status" value="1"/>
</dbReference>
<keyword evidence="3" id="KW-0548">Nucleotidyltransferase</keyword>
<keyword evidence="1" id="KW-0812">Transmembrane</keyword>
<dbReference type="CDD" id="cd01949">
    <property type="entry name" value="GGDEF"/>
    <property type="match status" value="1"/>
</dbReference>
<feature type="transmembrane region" description="Helical" evidence="1">
    <location>
        <begin position="127"/>
        <end position="148"/>
    </location>
</feature>
<dbReference type="EC" id="2.7.7.65" evidence="3"/>
<dbReference type="AlphaFoldDB" id="A0ABD6FGZ2"/>
<dbReference type="PANTHER" id="PTHR45138:SF9">
    <property type="entry name" value="DIGUANYLATE CYCLASE DGCM-RELATED"/>
    <property type="match status" value="1"/>
</dbReference>
<dbReference type="InterPro" id="IPR050469">
    <property type="entry name" value="Diguanylate_Cyclase"/>
</dbReference>
<keyword evidence="3" id="KW-0808">Transferase</keyword>
<keyword evidence="1" id="KW-1133">Transmembrane helix</keyword>
<dbReference type="PANTHER" id="PTHR45138">
    <property type="entry name" value="REGULATORY COMPONENTS OF SENSORY TRANSDUCTION SYSTEM"/>
    <property type="match status" value="1"/>
</dbReference>
<dbReference type="EMBL" id="QGUI02000112">
    <property type="protein sequence ID" value="MFO7192591.1"/>
    <property type="molecule type" value="Genomic_DNA"/>
</dbReference>
<feature type="transmembrane region" description="Helical" evidence="1">
    <location>
        <begin position="168"/>
        <end position="192"/>
    </location>
</feature>
<organism evidence="3 4">
    <name type="scientific">Thermocrispum agreste</name>
    <dbReference type="NCBI Taxonomy" id="37925"/>
    <lineage>
        <taxon>Bacteria</taxon>
        <taxon>Bacillati</taxon>
        <taxon>Actinomycetota</taxon>
        <taxon>Actinomycetes</taxon>
        <taxon>Pseudonocardiales</taxon>
        <taxon>Pseudonocardiaceae</taxon>
        <taxon>Thermocrispum</taxon>
    </lineage>
</organism>
<feature type="domain" description="GGDEF" evidence="2">
    <location>
        <begin position="286"/>
        <end position="425"/>
    </location>
</feature>
<evidence type="ECO:0000313" key="3">
    <source>
        <dbReference type="EMBL" id="MFO7192591.1"/>
    </source>
</evidence>
<reference evidence="3 4" key="1">
    <citation type="journal article" date="2021" name="BMC Genomics">
        <title>Genome-resolved metagenome and metatranscriptome analyses of thermophilic composting reveal key bacterial players and their metabolic interactions.</title>
        <authorList>
            <person name="Braga L.P.P."/>
            <person name="Pereira R.V."/>
            <person name="Martins L.F."/>
            <person name="Moura L.M.S."/>
            <person name="Sanchez F.B."/>
            <person name="Patane J.S.L."/>
            <person name="da Silva A.M."/>
            <person name="Setubal J.C."/>
        </authorList>
    </citation>
    <scope>NUCLEOTIDE SEQUENCE [LARGE SCALE GENOMIC DNA]</scope>
    <source>
        <strain evidence="3">ZC4RG45</strain>
    </source>
</reference>
<protein>
    <submittedName>
        <fullName evidence="3">Diguanylate cyclase</fullName>
        <ecNumber evidence="3">2.7.7.65</ecNumber>
    </submittedName>
</protein>
<dbReference type="Proteomes" id="UP000249324">
    <property type="component" value="Unassembled WGS sequence"/>
</dbReference>
<gene>
    <name evidence="3" type="ORF">DIU77_010155</name>
</gene>
<feature type="transmembrane region" description="Helical" evidence="1">
    <location>
        <begin position="92"/>
        <end position="115"/>
    </location>
</feature>
<dbReference type="FunFam" id="3.30.70.270:FF:000001">
    <property type="entry name" value="Diguanylate cyclase domain protein"/>
    <property type="match status" value="1"/>
</dbReference>
<dbReference type="Gene3D" id="3.30.70.270">
    <property type="match status" value="1"/>
</dbReference>
<evidence type="ECO:0000313" key="4">
    <source>
        <dbReference type="Proteomes" id="UP000249324"/>
    </source>
</evidence>
<sequence length="432" mass="47579">MVPAQRSGHSRRPREWLLWQRPKRFIAFLLVGEAIAITVLITATAYSPRPDLTDVVRFLILAAGATIHIQLTRRQEARRRNRGLRGVLIDLTAVWIFPAALVLPIPLIIALVALVRAQRWFSARRPAHNFLFSSISHALAASTAHLAYTALGPRDWGLLDGWQFVVEFGLIVVAALVYEAVQIVYVGSIIALNSARPTMQSSLGTKADNVLEAVTIGLGAVTAILLVIMPPTVAIMAVVTVVFNRLAELDQLQSDVRTDPKTGLLNMRGWTESAQRTFRRAVRSEAGLAVLMIDFDHFKEINDTYGHPAGDDVLRRVAELLTEVTRPGDVVGRFGGEEFLVLVSDVDALQAYHTAERIRHRVSTAAISTRGKRGEPVTITDRTTSIGVAVYPQHGRSIDELLHAADAAVYLAKEQGRDQVRLAGETPFRARH</sequence>
<dbReference type="InterPro" id="IPR000160">
    <property type="entry name" value="GGDEF_dom"/>
</dbReference>
<evidence type="ECO:0000256" key="1">
    <source>
        <dbReference type="SAM" id="Phobius"/>
    </source>
</evidence>
<accession>A0ABD6FGZ2</accession>
<dbReference type="PROSITE" id="PS50887">
    <property type="entry name" value="GGDEF"/>
    <property type="match status" value="1"/>
</dbReference>